<evidence type="ECO:0000313" key="2">
    <source>
        <dbReference type="EMBL" id="VDC96236.1"/>
    </source>
</evidence>
<reference evidence="2" key="1">
    <citation type="submission" date="2018-11" db="EMBL/GenBank/DDBJ databases">
        <authorList>
            <consortium name="Genoscope - CEA"/>
            <person name="William W."/>
        </authorList>
    </citation>
    <scope>NUCLEOTIDE SEQUENCE</scope>
</reference>
<dbReference type="AlphaFoldDB" id="A0A3P6AQS2"/>
<proteinExistence type="predicted"/>
<protein>
    <submittedName>
        <fullName evidence="2">Uncharacterized protein</fullName>
    </submittedName>
</protein>
<sequence>MTSLPAFSGSSPSSTTPIPGFSVGPTQINHGIHPHM</sequence>
<evidence type="ECO:0000256" key="1">
    <source>
        <dbReference type="SAM" id="MobiDB-lite"/>
    </source>
</evidence>
<feature type="region of interest" description="Disordered" evidence="1">
    <location>
        <begin position="1"/>
        <end position="36"/>
    </location>
</feature>
<accession>A0A3P6AQS2</accession>
<dbReference type="EMBL" id="LR031574">
    <property type="protein sequence ID" value="VDC96236.1"/>
    <property type="molecule type" value="Genomic_DNA"/>
</dbReference>
<feature type="compositionally biased region" description="Low complexity" evidence="1">
    <location>
        <begin position="1"/>
        <end position="22"/>
    </location>
</feature>
<name>A0A3P6AQS2_BRACM</name>
<organism evidence="2">
    <name type="scientific">Brassica campestris</name>
    <name type="common">Field mustard</name>
    <dbReference type="NCBI Taxonomy" id="3711"/>
    <lineage>
        <taxon>Eukaryota</taxon>
        <taxon>Viridiplantae</taxon>
        <taxon>Streptophyta</taxon>
        <taxon>Embryophyta</taxon>
        <taxon>Tracheophyta</taxon>
        <taxon>Spermatophyta</taxon>
        <taxon>Magnoliopsida</taxon>
        <taxon>eudicotyledons</taxon>
        <taxon>Gunneridae</taxon>
        <taxon>Pentapetalae</taxon>
        <taxon>rosids</taxon>
        <taxon>malvids</taxon>
        <taxon>Brassicales</taxon>
        <taxon>Brassicaceae</taxon>
        <taxon>Brassiceae</taxon>
        <taxon>Brassica</taxon>
    </lineage>
</organism>
<gene>
    <name evidence="2" type="ORF">BRAA07T28417Z</name>
</gene>